<dbReference type="Proteomes" id="UP000583944">
    <property type="component" value="Unassembled WGS sequence"/>
</dbReference>
<name>A0A7J6YJB6_TRYCR</name>
<dbReference type="Gene3D" id="3.20.20.105">
    <property type="entry name" value="Queuine tRNA-ribosyltransferase-like"/>
    <property type="match status" value="1"/>
</dbReference>
<dbReference type="AlphaFoldDB" id="A0A7J6YJB6"/>
<feature type="transmembrane region" description="Helical" evidence="3">
    <location>
        <begin position="60"/>
        <end position="85"/>
    </location>
</feature>
<dbReference type="VEuPathDB" id="TriTrypDB:BCY84_00997"/>
<comment type="caution">
    <text evidence="5">The sequence shown here is derived from an EMBL/GenBank/DDBJ whole genome shotgun (WGS) entry which is preliminary data.</text>
</comment>
<evidence type="ECO:0000256" key="3">
    <source>
        <dbReference type="SAM" id="Phobius"/>
    </source>
</evidence>
<accession>A0A7J6YJB6</accession>
<reference evidence="5 6" key="1">
    <citation type="journal article" date="2019" name="Genome Biol. Evol.">
        <title>Nanopore Sequencing Significantly Improves Genome Assembly of the Protozoan Parasite Trypanosoma cruzi.</title>
        <authorList>
            <person name="Diaz-Viraque F."/>
            <person name="Pita S."/>
            <person name="Greif G."/>
            <person name="de Souza R.C.M."/>
            <person name="Iraola G."/>
            <person name="Robello C."/>
        </authorList>
    </citation>
    <scope>NUCLEOTIDE SEQUENCE [LARGE SCALE GENOMIC DNA]</scope>
    <source>
        <strain evidence="5 6">Berenice</strain>
    </source>
</reference>
<dbReference type="SUPFAM" id="SSF51713">
    <property type="entry name" value="tRNA-guanine transglycosylase"/>
    <property type="match status" value="1"/>
</dbReference>
<proteinExistence type="predicted"/>
<keyword evidence="1" id="KW-0862">Zinc</keyword>
<dbReference type="InterPro" id="IPR036511">
    <property type="entry name" value="TGT-like_sf"/>
</dbReference>
<feature type="domain" description="tRNA-guanine(15) transglycosylase-like" evidence="4">
    <location>
        <begin position="300"/>
        <end position="562"/>
    </location>
</feature>
<evidence type="ECO:0000256" key="2">
    <source>
        <dbReference type="SAM" id="MobiDB-lite"/>
    </source>
</evidence>
<feature type="compositionally biased region" description="Low complexity" evidence="2">
    <location>
        <begin position="284"/>
        <end position="302"/>
    </location>
</feature>
<evidence type="ECO:0000313" key="6">
    <source>
        <dbReference type="Proteomes" id="UP000583944"/>
    </source>
</evidence>
<feature type="region of interest" description="Disordered" evidence="2">
    <location>
        <begin position="275"/>
        <end position="302"/>
    </location>
</feature>
<dbReference type="EMBL" id="JABDHM010000001">
    <property type="protein sequence ID" value="KAF5226805.1"/>
    <property type="molecule type" value="Genomic_DNA"/>
</dbReference>
<evidence type="ECO:0000313" key="5">
    <source>
        <dbReference type="EMBL" id="KAF5226805.1"/>
    </source>
</evidence>
<evidence type="ECO:0000259" key="4">
    <source>
        <dbReference type="Pfam" id="PF01702"/>
    </source>
</evidence>
<dbReference type="PANTHER" id="PTHR43530">
    <property type="entry name" value="QUEUINE TRNA-RIBOSYLTRANSFERASE CATALYTIC SUBUNIT 1"/>
    <property type="match status" value="1"/>
</dbReference>
<keyword evidence="3" id="KW-0812">Transmembrane</keyword>
<dbReference type="GO" id="GO:0006400">
    <property type="term" value="P:tRNA modification"/>
    <property type="evidence" value="ECO:0007669"/>
    <property type="project" value="InterPro"/>
</dbReference>
<gene>
    <name evidence="5" type="ORF">ECC02_000306</name>
</gene>
<organism evidence="5 6">
    <name type="scientific">Trypanosoma cruzi</name>
    <dbReference type="NCBI Taxonomy" id="5693"/>
    <lineage>
        <taxon>Eukaryota</taxon>
        <taxon>Discoba</taxon>
        <taxon>Euglenozoa</taxon>
        <taxon>Kinetoplastea</taxon>
        <taxon>Metakinetoplastina</taxon>
        <taxon>Trypanosomatida</taxon>
        <taxon>Trypanosomatidae</taxon>
        <taxon>Trypanosoma</taxon>
        <taxon>Schizotrypanum</taxon>
    </lineage>
</organism>
<keyword evidence="3" id="KW-0472">Membrane</keyword>
<evidence type="ECO:0000256" key="1">
    <source>
        <dbReference type="ARBA" id="ARBA00022833"/>
    </source>
</evidence>
<dbReference type="PANTHER" id="PTHR43530:SF1">
    <property type="entry name" value="QUEUINE TRNA-RIBOSYLTRANSFERASE CATALYTIC SUBUNIT 1"/>
    <property type="match status" value="1"/>
</dbReference>
<dbReference type="InterPro" id="IPR002616">
    <property type="entry name" value="tRNA_ribo_trans-like"/>
</dbReference>
<sequence>MMFDFLHTLILFLLCVCWMGPRGMTSGNLSHFFLLFFFLFLCDFLFFFLSFFLPFLSFFFFFFFSLLLFFFFFSFCLFLLFMFIWPSYTVRGGGRQARRIVFCLHPLYLPMTVDTTLFCFETNRGPRTRHDHDGDHCRHARRQQARSGLFHLPHGPLRTPIFMPVATQAALKGVTVEQLEELDVEIILGNTYHLGLRPGEDVLNEITRLKNLQESAAKGNEAHESQPLRIRNNMDGIHFLQGWRRNILTDSGGFQMVSLLRLAKITEEGVRFQSTHGGNGGGVQMVQNNNNNNTNNSGDNNNNVAFNRTEECMEYTLMLRPEDSIRIQNAIGGDIMMQLDDVVHVLTTGPRVEEASKRTVRWLDRCLSANMNPDKQGIFGIVQCGLDATLRAECIAEMVKRTACKGYAIGGLSGGEAKDDFWRVVAQCCKGLPYDKPRYCMGVGYPEDIIVCIALGVDMFDCVYACRTARFGSALTSTGKIQLTKKAFANDMRPLDPACNCRTCNSFTRAYLHLIATKESLGSTLLSYHNLAYLINLTRRARAAIEDGSFTEYVQNFFVSYYPKRNYPQWAVDALDSVGIELL</sequence>
<feature type="domain" description="tRNA-guanine(15) transglycosylase-like" evidence="4">
    <location>
        <begin position="144"/>
        <end position="278"/>
    </location>
</feature>
<dbReference type="GO" id="GO:0008479">
    <property type="term" value="F:tRNA-guanosine(34) queuine transglycosylase activity"/>
    <property type="evidence" value="ECO:0007669"/>
    <property type="project" value="TreeGrafter"/>
</dbReference>
<dbReference type="NCBIfam" id="TIGR00449">
    <property type="entry name" value="tgt_general"/>
    <property type="match status" value="2"/>
</dbReference>
<dbReference type="Pfam" id="PF01702">
    <property type="entry name" value="TGT"/>
    <property type="match status" value="2"/>
</dbReference>
<dbReference type="VEuPathDB" id="TriTrypDB:ECC02_000306"/>
<dbReference type="GO" id="GO:0005829">
    <property type="term" value="C:cytosol"/>
    <property type="evidence" value="ECO:0007669"/>
    <property type="project" value="TreeGrafter"/>
</dbReference>
<protein>
    <recommendedName>
        <fullName evidence="4">tRNA-guanine(15) transglycosylase-like domain-containing protein</fullName>
    </recommendedName>
</protein>
<keyword evidence="3" id="KW-1133">Transmembrane helix</keyword>
<feature type="transmembrane region" description="Helical" evidence="3">
    <location>
        <begin position="29"/>
        <end position="53"/>
    </location>
</feature>